<accession>A0A931NK11</accession>
<dbReference type="GO" id="GO:0015171">
    <property type="term" value="F:amino acid transmembrane transporter activity"/>
    <property type="evidence" value="ECO:0007669"/>
    <property type="project" value="TreeGrafter"/>
</dbReference>
<sequence length="210" mass="22132">MWSALISVALLHWLVLVTPGANFLLVGQLAASGQRRAALLACLGITCVTFTWALLAVLGVGAVFALHPLLRQGAQVAGGLYLLWVAWRLLRSGGAAAAAPGAAAPLRSAQAFRLGFLTNILNPKTALFFSSAFAALLPPGAGWGLSAAAVLLVYLNALVWHLFLALAFGNPRVLRFYAARRQGLNRLCGSLVGVFGLRLLAPVLLELRAR</sequence>
<proteinExistence type="predicted"/>
<keyword evidence="4 6" id="KW-1133">Transmembrane helix</keyword>
<evidence type="ECO:0000256" key="1">
    <source>
        <dbReference type="ARBA" id="ARBA00004651"/>
    </source>
</evidence>
<dbReference type="InterPro" id="IPR001123">
    <property type="entry name" value="LeuE-type"/>
</dbReference>
<dbReference type="GO" id="GO:0005886">
    <property type="term" value="C:plasma membrane"/>
    <property type="evidence" value="ECO:0007669"/>
    <property type="project" value="UniProtKB-SubCell"/>
</dbReference>
<evidence type="ECO:0000256" key="3">
    <source>
        <dbReference type="ARBA" id="ARBA00022692"/>
    </source>
</evidence>
<reference evidence="7" key="1">
    <citation type="submission" date="2020-12" db="EMBL/GenBank/DDBJ databases">
        <title>The genome sequence of Inhella sp. 1Y17.</title>
        <authorList>
            <person name="Liu Y."/>
        </authorList>
    </citation>
    <scope>NUCLEOTIDE SEQUENCE</scope>
    <source>
        <strain evidence="7">1Y17</strain>
    </source>
</reference>
<evidence type="ECO:0000256" key="6">
    <source>
        <dbReference type="SAM" id="Phobius"/>
    </source>
</evidence>
<dbReference type="RefSeq" id="WP_198112981.1">
    <property type="nucleotide sequence ID" value="NZ_JAEDAK010000019.1"/>
</dbReference>
<evidence type="ECO:0000256" key="2">
    <source>
        <dbReference type="ARBA" id="ARBA00022475"/>
    </source>
</evidence>
<feature type="transmembrane region" description="Helical" evidence="6">
    <location>
        <begin position="187"/>
        <end position="205"/>
    </location>
</feature>
<evidence type="ECO:0000256" key="5">
    <source>
        <dbReference type="ARBA" id="ARBA00023136"/>
    </source>
</evidence>
<dbReference type="PANTHER" id="PTHR30086">
    <property type="entry name" value="ARGININE EXPORTER PROTEIN ARGO"/>
    <property type="match status" value="1"/>
</dbReference>
<keyword evidence="5 6" id="KW-0472">Membrane</keyword>
<comment type="subcellular location">
    <subcellularLocation>
        <location evidence="1">Cell membrane</location>
        <topology evidence="1">Multi-pass membrane protein</topology>
    </subcellularLocation>
</comment>
<feature type="transmembrane region" description="Helical" evidence="6">
    <location>
        <begin position="6"/>
        <end position="26"/>
    </location>
</feature>
<dbReference type="PANTHER" id="PTHR30086:SF20">
    <property type="entry name" value="ARGININE EXPORTER PROTEIN ARGO-RELATED"/>
    <property type="match status" value="1"/>
</dbReference>
<name>A0A931NK11_9BURK</name>
<dbReference type="AlphaFoldDB" id="A0A931NK11"/>
<comment type="caution">
    <text evidence="7">The sequence shown here is derived from an EMBL/GenBank/DDBJ whole genome shotgun (WGS) entry which is preliminary data.</text>
</comment>
<feature type="transmembrane region" description="Helical" evidence="6">
    <location>
        <begin position="143"/>
        <end position="166"/>
    </location>
</feature>
<keyword evidence="3 6" id="KW-0812">Transmembrane</keyword>
<feature type="transmembrane region" description="Helical" evidence="6">
    <location>
        <begin position="38"/>
        <end position="66"/>
    </location>
</feature>
<keyword evidence="8" id="KW-1185">Reference proteome</keyword>
<protein>
    <submittedName>
        <fullName evidence="7">LysE family transporter</fullName>
    </submittedName>
</protein>
<organism evidence="7 8">
    <name type="scientific">Inhella proteolytica</name>
    <dbReference type="NCBI Taxonomy" id="2795029"/>
    <lineage>
        <taxon>Bacteria</taxon>
        <taxon>Pseudomonadati</taxon>
        <taxon>Pseudomonadota</taxon>
        <taxon>Betaproteobacteria</taxon>
        <taxon>Burkholderiales</taxon>
        <taxon>Sphaerotilaceae</taxon>
        <taxon>Inhella</taxon>
    </lineage>
</organism>
<gene>
    <name evidence="7" type="ORF">I7X39_20160</name>
</gene>
<keyword evidence="2" id="KW-1003">Cell membrane</keyword>
<evidence type="ECO:0000313" key="7">
    <source>
        <dbReference type="EMBL" id="MBH9579215.1"/>
    </source>
</evidence>
<evidence type="ECO:0000313" key="8">
    <source>
        <dbReference type="Proteomes" id="UP000613266"/>
    </source>
</evidence>
<dbReference type="Pfam" id="PF01810">
    <property type="entry name" value="LysE"/>
    <property type="match status" value="1"/>
</dbReference>
<evidence type="ECO:0000256" key="4">
    <source>
        <dbReference type="ARBA" id="ARBA00022989"/>
    </source>
</evidence>
<dbReference type="Proteomes" id="UP000613266">
    <property type="component" value="Unassembled WGS sequence"/>
</dbReference>
<feature type="transmembrane region" description="Helical" evidence="6">
    <location>
        <begin position="72"/>
        <end position="90"/>
    </location>
</feature>
<dbReference type="EMBL" id="JAEDAK010000019">
    <property type="protein sequence ID" value="MBH9579215.1"/>
    <property type="molecule type" value="Genomic_DNA"/>
</dbReference>
<feature type="transmembrane region" description="Helical" evidence="6">
    <location>
        <begin position="111"/>
        <end position="137"/>
    </location>
</feature>